<dbReference type="Gene3D" id="2.60.240.10">
    <property type="entry name" value="Major secreted virus protein"/>
    <property type="match status" value="1"/>
</dbReference>
<accession>A0A0A7M9U3</accession>
<reference evidence="2 3" key="1">
    <citation type="submission" date="2014-09" db="EMBL/GenBank/DDBJ databases">
        <title>Parapoxvirus (PPV) of red deer reveals sub-clinical infection and confirms a unique species.</title>
        <authorList>
            <person name="Friederichs S."/>
            <person name="Stefan K."/>
            <person name="Helmut B."/>
            <person name="Heike L."/>
            <person name="Mathias B."/>
        </authorList>
    </citation>
    <scope>NUCLEOTIDE SEQUENCE [LARGE SCALE GENOMIC DNA]</scope>
    <source>
        <strain evidence="2">HL953</strain>
    </source>
</reference>
<protein>
    <submittedName>
        <fullName evidence="2">Putative chemokine-binding protein</fullName>
    </submittedName>
</protein>
<evidence type="ECO:0000256" key="1">
    <source>
        <dbReference type="SAM" id="MobiDB-lite"/>
    </source>
</evidence>
<evidence type="ECO:0000313" key="2">
    <source>
        <dbReference type="EMBL" id="AIZ77365.1"/>
    </source>
</evidence>
<dbReference type="Pfam" id="PF02250">
    <property type="entry name" value="Orthopox_35kD"/>
    <property type="match status" value="1"/>
</dbReference>
<dbReference type="GeneID" id="22647512"/>
<name>A0A0A7M9U3_9POXV</name>
<organism evidence="2 3">
    <name type="scientific">Parapoxvirus red deer/HL953</name>
    <dbReference type="NCBI Taxonomy" id="1579460"/>
    <lineage>
        <taxon>Viruses</taxon>
        <taxon>Varidnaviria</taxon>
        <taxon>Bamfordvirae</taxon>
        <taxon>Nucleocytoviricota</taxon>
        <taxon>Pokkesviricetes</taxon>
        <taxon>Chitovirales</taxon>
        <taxon>Poxviridae</taxon>
        <taxon>Chordopoxvirinae</taxon>
        <taxon>Parapoxvirus</taxon>
        <taxon>Parapoxvirus reddeerpox</taxon>
        <taxon>Red deerpox virus</taxon>
    </lineage>
</organism>
<dbReference type="SMR" id="A0A0A7M9U3"/>
<evidence type="ECO:0000313" key="3">
    <source>
        <dbReference type="Proteomes" id="UP000107385"/>
    </source>
</evidence>
<dbReference type="Proteomes" id="UP000107385">
    <property type="component" value="Segment"/>
</dbReference>
<dbReference type="EMBL" id="KM502564">
    <property type="protein sequence ID" value="AIZ77365.1"/>
    <property type="molecule type" value="Genomic_DNA"/>
</dbReference>
<dbReference type="RefSeq" id="YP_009112853.1">
    <property type="nucleotide sequence ID" value="NC_025963.1"/>
</dbReference>
<proteinExistence type="predicted"/>
<dbReference type="SUPFAM" id="SSF49889">
    <property type="entry name" value="Soluble secreted chemokine inhibitor, VCCI"/>
    <property type="match status" value="1"/>
</dbReference>
<dbReference type="OrthoDB" id="18432at10239"/>
<dbReference type="InterPro" id="IPR036540">
    <property type="entry name" value="Pox_vCCI-like_sf"/>
</dbReference>
<dbReference type="InterPro" id="IPR003184">
    <property type="entry name" value="Orthopox_35kDa"/>
</dbReference>
<feature type="region of interest" description="Disordered" evidence="1">
    <location>
        <begin position="181"/>
        <end position="200"/>
    </location>
</feature>
<sequence>MKRFIFAALCLLLSSVQPAPVVTYTSEKENFCHAYPDHMYARFRLYMKIQRNLYSSVKAQCTLDIETEKFESLDSSSAYVDASGINASISIMGENVYIPINYVGIAYDLKDENVYVNVSSFRPWIQTTKNLAVDGNKGLEELLKNVMVSIDIGCDSQIITPGPYPTPPPPKVHTLSADEIEDLENSTPPTPDVTKDRKRKPDKLEFSLLRDPACIKNVEVYFELMDACLAHKKETPLRFVGKTDNGEHVRKEVKQLDGKRRCSMNLDSDYDDEELDP</sequence>
<dbReference type="KEGG" id="vg:22647512"/>
<keyword evidence="3" id="KW-1185">Reference proteome</keyword>